<comment type="caution">
    <text evidence="1">The sequence shown here is derived from an EMBL/GenBank/DDBJ whole genome shotgun (WGS) entry which is preliminary data.</text>
</comment>
<reference evidence="2" key="1">
    <citation type="submission" date="2016-04" db="EMBL/GenBank/DDBJ databases">
        <authorList>
            <person name="Chen L."/>
            <person name="Zhuang W."/>
            <person name="Wang G."/>
        </authorList>
    </citation>
    <scope>NUCLEOTIDE SEQUENCE [LARGE SCALE GENOMIC DNA]</scope>
    <source>
        <strain evidence="2">208</strain>
    </source>
</reference>
<sequence length="82" mass="9407">MRTKLAKEIEDVLKVLSNLDVESSNLKTYFHEGIALSTQLTTSWESSSIPAKEKLQKFVFPEGVTYNHEKRLFLTSKVNTLF</sequence>
<gene>
    <name evidence="1" type="ORF">A4R26_31990</name>
</gene>
<evidence type="ECO:0000313" key="2">
    <source>
        <dbReference type="Proteomes" id="UP000192276"/>
    </source>
</evidence>
<proteinExistence type="predicted"/>
<accession>A0A1V9EK40</accession>
<name>A0A1V9EK40_9BACT</name>
<dbReference type="EMBL" id="LWBP01000245">
    <property type="protein sequence ID" value="OQP46422.1"/>
    <property type="molecule type" value="Genomic_DNA"/>
</dbReference>
<evidence type="ECO:0000313" key="1">
    <source>
        <dbReference type="EMBL" id="OQP46422.1"/>
    </source>
</evidence>
<dbReference type="AlphaFoldDB" id="A0A1V9EK40"/>
<dbReference type="Proteomes" id="UP000192276">
    <property type="component" value="Unassembled WGS sequence"/>
</dbReference>
<protein>
    <submittedName>
        <fullName evidence="1">Uncharacterized protein</fullName>
    </submittedName>
</protein>
<keyword evidence="2" id="KW-1185">Reference proteome</keyword>
<organism evidence="1 2">
    <name type="scientific">Niastella populi</name>
    <dbReference type="NCBI Taxonomy" id="550983"/>
    <lineage>
        <taxon>Bacteria</taxon>
        <taxon>Pseudomonadati</taxon>
        <taxon>Bacteroidota</taxon>
        <taxon>Chitinophagia</taxon>
        <taxon>Chitinophagales</taxon>
        <taxon>Chitinophagaceae</taxon>
        <taxon>Niastella</taxon>
    </lineage>
</organism>